<dbReference type="InterPro" id="IPR010982">
    <property type="entry name" value="Lambda_DNA-bd_dom_sf"/>
</dbReference>
<dbReference type="Gene3D" id="3.40.50.2300">
    <property type="match status" value="2"/>
</dbReference>
<dbReference type="InterPro" id="IPR028082">
    <property type="entry name" value="Peripla_BP_I"/>
</dbReference>
<dbReference type="PROSITE" id="PS00356">
    <property type="entry name" value="HTH_LACI_1"/>
    <property type="match status" value="1"/>
</dbReference>
<dbReference type="Proteomes" id="UP000000322">
    <property type="component" value="Chromosome"/>
</dbReference>
<dbReference type="PANTHER" id="PTHR30146">
    <property type="entry name" value="LACI-RELATED TRANSCRIPTIONAL REPRESSOR"/>
    <property type="match status" value="1"/>
</dbReference>
<proteinExistence type="predicted"/>
<evidence type="ECO:0000259" key="4">
    <source>
        <dbReference type="PROSITE" id="PS50932"/>
    </source>
</evidence>
<dbReference type="CDD" id="cd01392">
    <property type="entry name" value="HTH_LacI"/>
    <property type="match status" value="1"/>
</dbReference>
<dbReference type="PANTHER" id="PTHR30146:SF109">
    <property type="entry name" value="HTH-TYPE TRANSCRIPTIONAL REGULATOR GALS"/>
    <property type="match status" value="1"/>
</dbReference>
<dbReference type="KEGG" id="ske:Sked_20430"/>
<feature type="domain" description="HTH lacI-type" evidence="4">
    <location>
        <begin position="8"/>
        <end position="62"/>
    </location>
</feature>
<keyword evidence="2" id="KW-0238">DNA-binding</keyword>
<dbReference type="eggNOG" id="COG1609">
    <property type="taxonomic scope" value="Bacteria"/>
</dbReference>
<dbReference type="RefSeq" id="WP_012867034.1">
    <property type="nucleotide sequence ID" value="NC_013521.1"/>
</dbReference>
<evidence type="ECO:0000313" key="5">
    <source>
        <dbReference type="EMBL" id="ACZ21965.1"/>
    </source>
</evidence>
<keyword evidence="6" id="KW-1185">Reference proteome</keyword>
<dbReference type="STRING" id="446469.Sked_20430"/>
<name>D1BHP5_SANKS</name>
<sequence length="337" mass="34874">MRTPSASPTLLDVARAAGVSRATASRVLAGQANVDPALAARVVDAAERLDYRTNTAARALRSGSTGSVAVVVPNSELDGLSGPFVGAPLRGATTTLFAQGRQPVLLLDDGLATGQLLRYLTGPHVDGAVVILHHETETLFRRLHGLTIPVVYVGRTSDELAADASFVDCDNYGGARAATRALLEAGRRRLATIAGPATYRPVTERLRGFLDELAAWGLAPGPVVHGEFSMPAGAAAAAQLLQRASVDAIFAQSDLLAVGAVRMVSSAGGRVPDDVSVVAFDDTVVAATSDPPLTSVRQPLQEMGARAAELLLQMIAGTTTEPAQVTLPTTLTTRASV</sequence>
<evidence type="ECO:0000256" key="3">
    <source>
        <dbReference type="ARBA" id="ARBA00023163"/>
    </source>
</evidence>
<dbReference type="SUPFAM" id="SSF53822">
    <property type="entry name" value="Periplasmic binding protein-like I"/>
    <property type="match status" value="1"/>
</dbReference>
<dbReference type="GO" id="GO:0000976">
    <property type="term" value="F:transcription cis-regulatory region binding"/>
    <property type="evidence" value="ECO:0007669"/>
    <property type="project" value="TreeGrafter"/>
</dbReference>
<dbReference type="CDD" id="cd06267">
    <property type="entry name" value="PBP1_LacI_sugar_binding-like"/>
    <property type="match status" value="1"/>
</dbReference>
<organism evidence="5 6">
    <name type="scientific">Sanguibacter keddieii (strain ATCC 51767 / DSM 10542 / NCFB 3025 / ST-74)</name>
    <dbReference type="NCBI Taxonomy" id="446469"/>
    <lineage>
        <taxon>Bacteria</taxon>
        <taxon>Bacillati</taxon>
        <taxon>Actinomycetota</taxon>
        <taxon>Actinomycetes</taxon>
        <taxon>Micrococcales</taxon>
        <taxon>Sanguibacteraceae</taxon>
        <taxon>Sanguibacter</taxon>
    </lineage>
</organism>
<accession>D1BHP5</accession>
<dbReference type="OrthoDB" id="4268837at2"/>
<dbReference type="InterPro" id="IPR000843">
    <property type="entry name" value="HTH_LacI"/>
</dbReference>
<dbReference type="PROSITE" id="PS50932">
    <property type="entry name" value="HTH_LACI_2"/>
    <property type="match status" value="1"/>
</dbReference>
<evidence type="ECO:0000256" key="1">
    <source>
        <dbReference type="ARBA" id="ARBA00023015"/>
    </source>
</evidence>
<keyword evidence="1" id="KW-0805">Transcription regulation</keyword>
<reference evidence="5 6" key="1">
    <citation type="journal article" date="2009" name="Stand. Genomic Sci.">
        <title>Complete genome sequence of Sanguibacter keddieii type strain (ST-74).</title>
        <authorList>
            <person name="Ivanova N."/>
            <person name="Sikorski J."/>
            <person name="Sims D."/>
            <person name="Brettin T."/>
            <person name="Detter J.C."/>
            <person name="Han C."/>
            <person name="Lapidus A."/>
            <person name="Copeland A."/>
            <person name="Glavina Del Rio T."/>
            <person name="Nolan M."/>
            <person name="Chen F."/>
            <person name="Lucas S."/>
            <person name="Tice H."/>
            <person name="Cheng J.F."/>
            <person name="Bruce D."/>
            <person name="Goodwin L."/>
            <person name="Pitluck S."/>
            <person name="Pati A."/>
            <person name="Mavromatis K."/>
            <person name="Chen A."/>
            <person name="Palaniappan K."/>
            <person name="D'haeseleer P."/>
            <person name="Chain P."/>
            <person name="Bristow J."/>
            <person name="Eisen J.A."/>
            <person name="Markowitz V."/>
            <person name="Hugenholtz P."/>
            <person name="Goker M."/>
            <person name="Pukall R."/>
            <person name="Klenk H.P."/>
            <person name="Kyrpides N.C."/>
        </authorList>
    </citation>
    <scope>NUCLEOTIDE SEQUENCE [LARGE SCALE GENOMIC DNA]</scope>
    <source>
        <strain evidence="6">ATCC 51767 / DSM 10542 / NCFB 3025 / ST-74</strain>
    </source>
</reference>
<dbReference type="GO" id="GO:0003700">
    <property type="term" value="F:DNA-binding transcription factor activity"/>
    <property type="evidence" value="ECO:0007669"/>
    <property type="project" value="TreeGrafter"/>
</dbReference>
<keyword evidence="3" id="KW-0804">Transcription</keyword>
<dbReference type="EMBL" id="CP001819">
    <property type="protein sequence ID" value="ACZ21965.1"/>
    <property type="molecule type" value="Genomic_DNA"/>
</dbReference>
<dbReference type="Pfam" id="PF13377">
    <property type="entry name" value="Peripla_BP_3"/>
    <property type="match status" value="1"/>
</dbReference>
<dbReference type="Pfam" id="PF00356">
    <property type="entry name" value="LacI"/>
    <property type="match status" value="1"/>
</dbReference>
<evidence type="ECO:0000313" key="6">
    <source>
        <dbReference type="Proteomes" id="UP000000322"/>
    </source>
</evidence>
<dbReference type="SMART" id="SM00354">
    <property type="entry name" value="HTH_LACI"/>
    <property type="match status" value="1"/>
</dbReference>
<gene>
    <name evidence="5" type="ordered locus">Sked_20430</name>
</gene>
<dbReference type="InterPro" id="IPR046335">
    <property type="entry name" value="LacI/GalR-like_sensor"/>
</dbReference>
<dbReference type="SUPFAM" id="SSF47413">
    <property type="entry name" value="lambda repressor-like DNA-binding domains"/>
    <property type="match status" value="1"/>
</dbReference>
<protein>
    <submittedName>
        <fullName evidence="5">Transcriptional regulator</fullName>
    </submittedName>
</protein>
<dbReference type="HOGENOM" id="CLU_037628_6_1_11"/>
<dbReference type="AlphaFoldDB" id="D1BHP5"/>
<dbReference type="Gene3D" id="1.10.260.40">
    <property type="entry name" value="lambda repressor-like DNA-binding domains"/>
    <property type="match status" value="1"/>
</dbReference>
<evidence type="ECO:0000256" key="2">
    <source>
        <dbReference type="ARBA" id="ARBA00023125"/>
    </source>
</evidence>